<dbReference type="PANTHER" id="PTHR30531:SF12">
    <property type="entry name" value="FLAGELLAR BIOSYNTHETIC PROTEIN FLHB"/>
    <property type="match status" value="1"/>
</dbReference>
<dbReference type="RefSeq" id="WP_306980705.1">
    <property type="nucleotide sequence ID" value="NZ_JAUSUA010000001.1"/>
</dbReference>
<dbReference type="Proteomes" id="UP001225034">
    <property type="component" value="Unassembled WGS sequence"/>
</dbReference>
<dbReference type="InterPro" id="IPR029025">
    <property type="entry name" value="T3SS_substrate_exporter_C"/>
</dbReference>
<evidence type="ECO:0000313" key="1">
    <source>
        <dbReference type="EMBL" id="MDQ0206362.1"/>
    </source>
</evidence>
<proteinExistence type="predicted"/>
<keyword evidence="1" id="KW-0282">Flagellum</keyword>
<dbReference type="PANTHER" id="PTHR30531">
    <property type="entry name" value="FLAGELLAR BIOSYNTHETIC PROTEIN FLHB"/>
    <property type="match status" value="1"/>
</dbReference>
<evidence type="ECO:0000313" key="2">
    <source>
        <dbReference type="Proteomes" id="UP001225034"/>
    </source>
</evidence>
<name>A0ABT9YEU4_9BACI</name>
<keyword evidence="1" id="KW-0966">Cell projection</keyword>
<dbReference type="EMBL" id="JAUSUA010000001">
    <property type="protein sequence ID" value="MDQ0206362.1"/>
    <property type="molecule type" value="Genomic_DNA"/>
</dbReference>
<sequence>MKKHSLKAVALRYQGDQNDAPVVVAKGEGFVASDIIRLANESQVPIQEDETLVELLSQLMIHDSIPPELYEVVAELFAFIYRIDRNQAPHSEED</sequence>
<comment type="caution">
    <text evidence="1">The sequence shown here is derived from an EMBL/GenBank/DDBJ whole genome shotgun (WGS) entry which is preliminary data.</text>
</comment>
<dbReference type="Gene3D" id="3.40.1690.10">
    <property type="entry name" value="secretion proteins EscU"/>
    <property type="match status" value="1"/>
</dbReference>
<dbReference type="InterPro" id="IPR006135">
    <property type="entry name" value="T3SS_substrate_exporter"/>
</dbReference>
<dbReference type="Pfam" id="PF01312">
    <property type="entry name" value="Bac_export_2"/>
    <property type="match status" value="1"/>
</dbReference>
<organism evidence="1 2">
    <name type="scientific">Alkalicoccobacillus murimartini</name>
    <dbReference type="NCBI Taxonomy" id="171685"/>
    <lineage>
        <taxon>Bacteria</taxon>
        <taxon>Bacillati</taxon>
        <taxon>Bacillota</taxon>
        <taxon>Bacilli</taxon>
        <taxon>Bacillales</taxon>
        <taxon>Bacillaceae</taxon>
        <taxon>Alkalicoccobacillus</taxon>
    </lineage>
</organism>
<reference evidence="1 2" key="1">
    <citation type="submission" date="2023-07" db="EMBL/GenBank/DDBJ databases">
        <title>Genomic Encyclopedia of Type Strains, Phase IV (KMG-IV): sequencing the most valuable type-strain genomes for metagenomic binning, comparative biology and taxonomic classification.</title>
        <authorList>
            <person name="Goeker M."/>
        </authorList>
    </citation>
    <scope>NUCLEOTIDE SEQUENCE [LARGE SCALE GENOMIC DNA]</scope>
    <source>
        <strain evidence="1 2">DSM 19154</strain>
    </source>
</reference>
<protein>
    <submittedName>
        <fullName evidence="1">Flagellar biosynthesis protein</fullName>
    </submittedName>
</protein>
<accession>A0ABT9YEU4</accession>
<dbReference type="SUPFAM" id="SSF160544">
    <property type="entry name" value="EscU C-terminal domain-like"/>
    <property type="match status" value="1"/>
</dbReference>
<keyword evidence="2" id="KW-1185">Reference proteome</keyword>
<keyword evidence="1" id="KW-0969">Cilium</keyword>
<gene>
    <name evidence="1" type="ORF">J2S05_001136</name>
</gene>